<reference evidence="8" key="1">
    <citation type="submission" date="2016-08" db="EMBL/GenBank/DDBJ databases">
        <authorList>
            <person name="Seilhamer J.J."/>
        </authorList>
    </citation>
    <scope>NUCLEOTIDE SEQUENCE</scope>
    <source>
        <strain evidence="8">86</strain>
    </source>
</reference>
<sequence>MADDGFWSRLYGRPYLLLTLSPLFWAGNTVASRLAVGEVSPMALTTYRWSGVLLLLVLIARRPIVADWAVMRGRLPYMLAMGALGFTSFNAFFYIAAHFTSAVNIGIIQGALPGLVFVFAYLIAGTRAGSGQLAGMTTTLLGVGVIAVKGDASTLASLDLNAGDLMMLGACVVYALYTVLLPRRPKIAGISFFAGLSVAAFLTSLPFLAVEIAIGQYVAPTPFGWLVVAYCAVFPSVISQIFFVRGVELVGPGRAGVFINLIPVFASILAVLVLGESFRAYHALALALVLGGIFWAEWSKRREAVA</sequence>
<dbReference type="AlphaFoldDB" id="A0A212LMA0"/>
<evidence type="ECO:0000256" key="3">
    <source>
        <dbReference type="ARBA" id="ARBA00022692"/>
    </source>
</evidence>
<evidence type="ECO:0000259" key="7">
    <source>
        <dbReference type="Pfam" id="PF00892"/>
    </source>
</evidence>
<keyword evidence="4 6" id="KW-1133">Transmembrane helix</keyword>
<feature type="transmembrane region" description="Helical" evidence="6">
    <location>
        <begin position="131"/>
        <end position="148"/>
    </location>
</feature>
<evidence type="ECO:0000256" key="2">
    <source>
        <dbReference type="ARBA" id="ARBA00022475"/>
    </source>
</evidence>
<dbReference type="EMBL" id="FMJD01000013">
    <property type="protein sequence ID" value="SCM78653.1"/>
    <property type="molecule type" value="Genomic_DNA"/>
</dbReference>
<evidence type="ECO:0000256" key="6">
    <source>
        <dbReference type="SAM" id="Phobius"/>
    </source>
</evidence>
<dbReference type="PANTHER" id="PTHR32322:SF18">
    <property type="entry name" value="S-ADENOSYLMETHIONINE_S-ADENOSYLHOMOCYSTEINE TRANSPORTER"/>
    <property type="match status" value="1"/>
</dbReference>
<dbReference type="InterPro" id="IPR000620">
    <property type="entry name" value="EamA_dom"/>
</dbReference>
<feature type="transmembrane region" description="Helical" evidence="6">
    <location>
        <begin position="77"/>
        <end position="97"/>
    </location>
</feature>
<feature type="transmembrane region" description="Helical" evidence="6">
    <location>
        <begin position="103"/>
        <end position="124"/>
    </location>
</feature>
<dbReference type="InterPro" id="IPR050638">
    <property type="entry name" value="AA-Vitamin_Transporters"/>
</dbReference>
<dbReference type="PANTHER" id="PTHR32322">
    <property type="entry name" value="INNER MEMBRANE TRANSPORTER"/>
    <property type="match status" value="1"/>
</dbReference>
<evidence type="ECO:0000256" key="4">
    <source>
        <dbReference type="ARBA" id="ARBA00022989"/>
    </source>
</evidence>
<keyword evidence="3 6" id="KW-0812">Transmembrane</keyword>
<keyword evidence="5 6" id="KW-0472">Membrane</keyword>
<feature type="transmembrane region" description="Helical" evidence="6">
    <location>
        <begin position="192"/>
        <end position="217"/>
    </location>
</feature>
<feature type="transmembrane region" description="Helical" evidence="6">
    <location>
        <begin position="280"/>
        <end position="298"/>
    </location>
</feature>
<name>A0A212LMA0_9HYPH</name>
<keyword evidence="2" id="KW-1003">Cell membrane</keyword>
<proteinExistence type="predicted"/>
<gene>
    <name evidence="8" type="ORF">KL86PLE_90013</name>
</gene>
<feature type="transmembrane region" description="Helical" evidence="6">
    <location>
        <begin position="223"/>
        <end position="243"/>
    </location>
</feature>
<protein>
    <submittedName>
        <fullName evidence="8">Drug/metabolite transporter permease</fullName>
    </submittedName>
</protein>
<organism evidence="8">
    <name type="scientific">uncultured Pleomorphomonas sp</name>
    <dbReference type="NCBI Taxonomy" id="442121"/>
    <lineage>
        <taxon>Bacteria</taxon>
        <taxon>Pseudomonadati</taxon>
        <taxon>Pseudomonadota</taxon>
        <taxon>Alphaproteobacteria</taxon>
        <taxon>Hyphomicrobiales</taxon>
        <taxon>Pleomorphomonadaceae</taxon>
        <taxon>Pleomorphomonas</taxon>
        <taxon>environmental samples</taxon>
    </lineage>
</organism>
<feature type="transmembrane region" description="Helical" evidence="6">
    <location>
        <begin position="255"/>
        <end position="274"/>
    </location>
</feature>
<dbReference type="Pfam" id="PF00892">
    <property type="entry name" value="EamA"/>
    <property type="match status" value="2"/>
</dbReference>
<accession>A0A212LMA0</accession>
<evidence type="ECO:0000256" key="1">
    <source>
        <dbReference type="ARBA" id="ARBA00004651"/>
    </source>
</evidence>
<comment type="subcellular location">
    <subcellularLocation>
        <location evidence="1">Cell membrane</location>
        <topology evidence="1">Multi-pass membrane protein</topology>
    </subcellularLocation>
</comment>
<evidence type="ECO:0000256" key="5">
    <source>
        <dbReference type="ARBA" id="ARBA00023136"/>
    </source>
</evidence>
<feature type="transmembrane region" description="Helical" evidence="6">
    <location>
        <begin position="160"/>
        <end position="180"/>
    </location>
</feature>
<evidence type="ECO:0000313" key="8">
    <source>
        <dbReference type="EMBL" id="SCM78653.1"/>
    </source>
</evidence>
<dbReference type="InterPro" id="IPR037185">
    <property type="entry name" value="EmrE-like"/>
</dbReference>
<dbReference type="RefSeq" id="WP_288198195.1">
    <property type="nucleotide sequence ID" value="NZ_LT608334.1"/>
</dbReference>
<feature type="domain" description="EamA" evidence="7">
    <location>
        <begin position="162"/>
        <end position="295"/>
    </location>
</feature>
<dbReference type="GO" id="GO:0005886">
    <property type="term" value="C:plasma membrane"/>
    <property type="evidence" value="ECO:0007669"/>
    <property type="project" value="UniProtKB-SubCell"/>
</dbReference>
<dbReference type="SUPFAM" id="SSF103481">
    <property type="entry name" value="Multidrug resistance efflux transporter EmrE"/>
    <property type="match status" value="2"/>
</dbReference>
<feature type="domain" description="EamA" evidence="7">
    <location>
        <begin position="15"/>
        <end position="146"/>
    </location>
</feature>